<keyword evidence="2" id="KW-1185">Reference proteome</keyword>
<organism evidence="1 2">
    <name type="scientific">Rhizopogon vesiculosus</name>
    <dbReference type="NCBI Taxonomy" id="180088"/>
    <lineage>
        <taxon>Eukaryota</taxon>
        <taxon>Fungi</taxon>
        <taxon>Dikarya</taxon>
        <taxon>Basidiomycota</taxon>
        <taxon>Agaricomycotina</taxon>
        <taxon>Agaricomycetes</taxon>
        <taxon>Agaricomycetidae</taxon>
        <taxon>Boletales</taxon>
        <taxon>Suillineae</taxon>
        <taxon>Rhizopogonaceae</taxon>
        <taxon>Rhizopogon</taxon>
    </lineage>
</organism>
<dbReference type="AlphaFoldDB" id="A0A1J8PXS9"/>
<reference evidence="1 2" key="1">
    <citation type="submission" date="2016-03" db="EMBL/GenBank/DDBJ databases">
        <title>Comparative genomics of the ectomycorrhizal sister species Rhizopogon vinicolor and Rhizopogon vesiculosus (Basidiomycota: Boletales) reveals a divergence of the mating type B locus.</title>
        <authorList>
            <person name="Mujic A.B."/>
            <person name="Kuo A."/>
            <person name="Tritt A."/>
            <person name="Lipzen A."/>
            <person name="Chen C."/>
            <person name="Johnson J."/>
            <person name="Sharma A."/>
            <person name="Barry K."/>
            <person name="Grigoriev I.V."/>
            <person name="Spatafora J.W."/>
        </authorList>
    </citation>
    <scope>NUCLEOTIDE SEQUENCE [LARGE SCALE GENOMIC DNA]</scope>
    <source>
        <strain evidence="1 2">AM-OR11-056</strain>
    </source>
</reference>
<dbReference type="OrthoDB" id="2690869at2759"/>
<evidence type="ECO:0000313" key="1">
    <source>
        <dbReference type="EMBL" id="OJA13255.1"/>
    </source>
</evidence>
<comment type="caution">
    <text evidence="1">The sequence shown here is derived from an EMBL/GenBank/DDBJ whole genome shotgun (WGS) entry which is preliminary data.</text>
</comment>
<evidence type="ECO:0000313" key="2">
    <source>
        <dbReference type="Proteomes" id="UP000183567"/>
    </source>
</evidence>
<proteinExistence type="predicted"/>
<dbReference type="Proteomes" id="UP000183567">
    <property type="component" value="Unassembled WGS sequence"/>
</dbReference>
<dbReference type="EMBL" id="LVVM01004253">
    <property type="protein sequence ID" value="OJA13255.1"/>
    <property type="molecule type" value="Genomic_DNA"/>
</dbReference>
<name>A0A1J8PXS9_9AGAM</name>
<protein>
    <submittedName>
        <fullName evidence="1">Uncharacterized protein</fullName>
    </submittedName>
</protein>
<gene>
    <name evidence="1" type="ORF">AZE42_11183</name>
</gene>
<accession>A0A1J8PXS9</accession>
<sequence>MFTQQRTISSVIISTTAPFQTVGSDLVGAICEKIRTTTANMMRKSYFLQKQIWKFTTFTNPEVVKARRVVLGRSSAIR</sequence>